<keyword evidence="2" id="KW-0472">Membrane</keyword>
<feature type="transmembrane region" description="Helical" evidence="2">
    <location>
        <begin position="80"/>
        <end position="98"/>
    </location>
</feature>
<accession>A0A517LHJ1</accession>
<organism evidence="3 4">
    <name type="scientific">Venturia effusa</name>
    <dbReference type="NCBI Taxonomy" id="50376"/>
    <lineage>
        <taxon>Eukaryota</taxon>
        <taxon>Fungi</taxon>
        <taxon>Dikarya</taxon>
        <taxon>Ascomycota</taxon>
        <taxon>Pezizomycotina</taxon>
        <taxon>Dothideomycetes</taxon>
        <taxon>Pleosporomycetidae</taxon>
        <taxon>Venturiales</taxon>
        <taxon>Venturiaceae</taxon>
        <taxon>Venturia</taxon>
    </lineage>
</organism>
<dbReference type="EMBL" id="CP042196">
    <property type="protein sequence ID" value="QDS75111.1"/>
    <property type="molecule type" value="Genomic_DNA"/>
</dbReference>
<evidence type="ECO:0000313" key="4">
    <source>
        <dbReference type="Proteomes" id="UP000316270"/>
    </source>
</evidence>
<evidence type="ECO:0000313" key="3">
    <source>
        <dbReference type="EMBL" id="QDS75111.1"/>
    </source>
</evidence>
<keyword evidence="4" id="KW-1185">Reference proteome</keyword>
<feature type="compositionally biased region" description="Polar residues" evidence="1">
    <location>
        <begin position="228"/>
        <end position="247"/>
    </location>
</feature>
<feature type="region of interest" description="Disordered" evidence="1">
    <location>
        <begin position="191"/>
        <end position="247"/>
    </location>
</feature>
<dbReference type="AlphaFoldDB" id="A0A517LHJ1"/>
<feature type="compositionally biased region" description="Basic residues" evidence="1">
    <location>
        <begin position="155"/>
        <end position="170"/>
    </location>
</feature>
<feature type="compositionally biased region" description="Basic and acidic residues" evidence="1">
    <location>
        <begin position="372"/>
        <end position="388"/>
    </location>
</feature>
<keyword evidence="2" id="KW-0812">Transmembrane</keyword>
<reference evidence="3 4" key="1">
    <citation type="submission" date="2019-07" db="EMBL/GenBank/DDBJ databases">
        <title>Finished genome of Venturia effusa.</title>
        <authorList>
            <person name="Young C.A."/>
            <person name="Cox M.P."/>
            <person name="Ganley A.R.D."/>
            <person name="David W.J."/>
        </authorList>
    </citation>
    <scope>NUCLEOTIDE SEQUENCE [LARGE SCALE GENOMIC DNA]</scope>
    <source>
        <strain evidence="4">albino</strain>
    </source>
</reference>
<proteinExistence type="predicted"/>
<evidence type="ECO:0000256" key="1">
    <source>
        <dbReference type="SAM" id="MobiDB-lite"/>
    </source>
</evidence>
<feature type="region of interest" description="Disordered" evidence="1">
    <location>
        <begin position="264"/>
        <end position="395"/>
    </location>
</feature>
<gene>
    <name evidence="3" type="ORF">FKW77_007305</name>
</gene>
<keyword evidence="2" id="KW-1133">Transmembrane helix</keyword>
<name>A0A517LHJ1_9PEZI</name>
<feature type="compositionally biased region" description="Basic and acidic residues" evidence="1">
    <location>
        <begin position="297"/>
        <end position="310"/>
    </location>
</feature>
<dbReference type="OrthoDB" id="10484408at2759"/>
<feature type="transmembrane region" description="Helical" evidence="2">
    <location>
        <begin position="38"/>
        <end position="59"/>
    </location>
</feature>
<dbReference type="Proteomes" id="UP000316270">
    <property type="component" value="Chromosome 12"/>
</dbReference>
<feature type="region of interest" description="Disordered" evidence="1">
    <location>
        <begin position="148"/>
        <end position="179"/>
    </location>
</feature>
<evidence type="ECO:0000256" key="2">
    <source>
        <dbReference type="SAM" id="Phobius"/>
    </source>
</evidence>
<protein>
    <submittedName>
        <fullName evidence="3">Uncharacterized protein</fullName>
    </submittedName>
</protein>
<sequence>MYPPSQYFPRSNVLDTHTPDTCSKQALFLKHVTSNQSAWIAFGTMMPMILCTGVSILWFSQSRTRQLSQNQCRFRVSSGLLVMVGALAFVLNMAFMHMQYCGPASPTPAVIGVLSVWTGDIVALVALIAWVWGAVRLVKAWKEDRQQRRQLLSPTRHRSTAKLRNNHVRTGRGNPRQSIWVSRELNKGFNLNNEQAHGPRVPPGARKSSSATSAGDGQEPQANDRGSGANNQDLESSNRTSQVNDVQSQANDEDLIFGFEDIQQNDHAQTRQPRSRVPPGTRIPPRVKSTLISTDGTIDRQEPRHPDQHRRVQLQQSWSSSSSSPSPPNHKMGTRSIERAENGATQYSRLVAGRHESHLTIPSTIPNFSRPKGTEEKEGSRSEREKTSKVGGSTK</sequence>
<feature type="transmembrane region" description="Helical" evidence="2">
    <location>
        <begin position="110"/>
        <end position="135"/>
    </location>
</feature>